<proteinExistence type="predicted"/>
<evidence type="ECO:0000313" key="3">
    <source>
        <dbReference type="EMBL" id="CUV33076.1"/>
    </source>
</evidence>
<sequence length="170" mass="18683">MGLQDNEAPAKSPETPSGRSVGGGKEIRSPPPPPGTNLTPRERKVWDYICAQLREAGMPHLTAGIAIAVVCRTFIRWVNTELELQNFEASNGGSYFIKTPKGYEQPHQLFYAAAAIKKELLTWLPESCLTLPSTVTARAKLGDEGVQDDLFAELFEHGLERVAPRNRLPA</sequence>
<gene>
    <name evidence="5" type="ORF">RD1301_v1_3600016</name>
    <name evidence="2" type="ORF">RUN1744_v1_990001</name>
    <name evidence="3" type="ORF">TD1301_v1_270064</name>
    <name evidence="4" type="ORF">TF3108_v1_850106</name>
</gene>
<evidence type="ECO:0000256" key="1">
    <source>
        <dbReference type="SAM" id="MobiDB-lite"/>
    </source>
</evidence>
<protein>
    <submittedName>
        <fullName evidence="2">Uncharacterized protein</fullName>
    </submittedName>
</protein>
<reference evidence="2" key="1">
    <citation type="submission" date="2015-10" db="EMBL/GenBank/DDBJ databases">
        <authorList>
            <person name="Gilbert D.G."/>
        </authorList>
    </citation>
    <scope>NUCLEOTIDE SEQUENCE</scope>
    <source>
        <strain evidence="2">Phyl III-seqv23</strain>
    </source>
</reference>
<dbReference type="AlphaFoldDB" id="A0A0S4UUD7"/>
<dbReference type="EMBL" id="LN899823">
    <property type="protein sequence ID" value="CUV25481.1"/>
    <property type="molecule type" value="Genomic_DNA"/>
</dbReference>
<evidence type="ECO:0000313" key="4">
    <source>
        <dbReference type="EMBL" id="CUV41821.1"/>
    </source>
</evidence>
<evidence type="ECO:0000313" key="2">
    <source>
        <dbReference type="EMBL" id="CUV25481.1"/>
    </source>
</evidence>
<evidence type="ECO:0000313" key="5">
    <source>
        <dbReference type="EMBL" id="CUV63579.1"/>
    </source>
</evidence>
<accession>A0A0S4UUD7</accession>
<name>A0A0S4UUD7_RALSL</name>
<organism evidence="2">
    <name type="scientific">Ralstonia solanacearum</name>
    <name type="common">Pseudomonas solanacearum</name>
    <dbReference type="NCBI Taxonomy" id="305"/>
    <lineage>
        <taxon>Bacteria</taxon>
        <taxon>Pseudomonadati</taxon>
        <taxon>Pseudomonadota</taxon>
        <taxon>Betaproteobacteria</taxon>
        <taxon>Burkholderiales</taxon>
        <taxon>Burkholderiaceae</taxon>
        <taxon>Ralstonia</taxon>
        <taxon>Ralstonia solanacearum species complex</taxon>
    </lineage>
</organism>
<dbReference type="EMBL" id="LN899825">
    <property type="protein sequence ID" value="CUV33076.1"/>
    <property type="molecule type" value="Genomic_DNA"/>
</dbReference>
<dbReference type="EMBL" id="LN899826">
    <property type="protein sequence ID" value="CUV41821.1"/>
    <property type="molecule type" value="Genomic_DNA"/>
</dbReference>
<dbReference type="EMBL" id="LN899822">
    <property type="protein sequence ID" value="CUV63579.1"/>
    <property type="molecule type" value="Genomic_DNA"/>
</dbReference>
<feature type="region of interest" description="Disordered" evidence="1">
    <location>
        <begin position="1"/>
        <end position="40"/>
    </location>
</feature>